<keyword evidence="1" id="KW-0285">Flavoprotein</keyword>
<gene>
    <name evidence="7" type="ORF">GCM10022384_45570</name>
</gene>
<keyword evidence="2" id="KW-0288">FMN</keyword>
<reference evidence="8" key="1">
    <citation type="journal article" date="2019" name="Int. J. Syst. Evol. Microbiol.">
        <title>The Global Catalogue of Microorganisms (GCM) 10K type strain sequencing project: providing services to taxonomists for standard genome sequencing and annotation.</title>
        <authorList>
            <consortium name="The Broad Institute Genomics Platform"/>
            <consortium name="The Broad Institute Genome Sequencing Center for Infectious Disease"/>
            <person name="Wu L."/>
            <person name="Ma J."/>
        </authorList>
    </citation>
    <scope>NUCLEOTIDE SEQUENCE [LARGE SCALE GENOMIC DNA]</scope>
    <source>
        <strain evidence="8">JCM 17027</strain>
    </source>
</reference>
<dbReference type="PIRSF" id="PIRSF000337">
    <property type="entry name" value="NTA_MOA"/>
    <property type="match status" value="1"/>
</dbReference>
<keyword evidence="8" id="KW-1185">Reference proteome</keyword>
<evidence type="ECO:0000313" key="8">
    <source>
        <dbReference type="Proteomes" id="UP001500034"/>
    </source>
</evidence>
<dbReference type="NCBIfam" id="TIGR03860">
    <property type="entry name" value="FMN_nitrolo"/>
    <property type="match status" value="1"/>
</dbReference>
<comment type="caution">
    <text evidence="7">The sequence shown here is derived from an EMBL/GenBank/DDBJ whole genome shotgun (WGS) entry which is preliminary data.</text>
</comment>
<dbReference type="RefSeq" id="WP_345594950.1">
    <property type="nucleotide sequence ID" value="NZ_BAABCQ010000097.1"/>
</dbReference>
<sequence length="447" mass="49954">MKTQRRMIRLGAFLVAPGYHIGAWRHPHAHADGGLDFGHYRDLVQTAERGKFDMVFLSDGLGVRTPYRDEEELSHWGRSVQFEPLTLLSALAVSTERIGLAATASTTYHEPFNIARQFASLDHLSAGRSGWNVVTSVTDAEARNFNRQTQLDHASRYHRAREFMEVVTGLWDSWEDDAFLYDKEAGRFFDPDKLHILKHQGQHFSVHGPLNLSRAPQGHPVIIQAGASADGQDFAAQWAEVVFTAHQRLDQAQAFYRSVKEQVVEHGRDPEQVKIMPGVFPVIGRTRAEAEDKYAVLQDLVDPVVGLGLLTWLLGDVDVSGYPLDGPLPELPTTEGSISRQQLLYEKARSEGLTIRELYHSVSGGRGHRIVMGTPESIADELEEWFVNGGADGFNVMPPLLPDGLDEFVGLVIPELQRRGLFRTEYEGTTLREHLGLNRPRGAGQRP</sequence>
<dbReference type="Gene3D" id="3.20.20.30">
    <property type="entry name" value="Luciferase-like domain"/>
    <property type="match status" value="1"/>
</dbReference>
<proteinExistence type="inferred from homology"/>
<evidence type="ECO:0000256" key="5">
    <source>
        <dbReference type="ARBA" id="ARBA00033748"/>
    </source>
</evidence>
<protein>
    <submittedName>
        <fullName evidence="7">LLM class flavin-dependent oxidoreductase</fullName>
    </submittedName>
</protein>
<dbReference type="EMBL" id="BAABCQ010000097">
    <property type="protein sequence ID" value="GAA3992785.1"/>
    <property type="molecule type" value="Genomic_DNA"/>
</dbReference>
<evidence type="ECO:0000256" key="3">
    <source>
        <dbReference type="ARBA" id="ARBA00023002"/>
    </source>
</evidence>
<keyword evidence="3" id="KW-0560">Oxidoreductase</keyword>
<evidence type="ECO:0000259" key="6">
    <source>
        <dbReference type="Pfam" id="PF00296"/>
    </source>
</evidence>
<organism evidence="7 8">
    <name type="scientific">Streptomyces marokkonensis</name>
    <dbReference type="NCBI Taxonomy" id="324855"/>
    <lineage>
        <taxon>Bacteria</taxon>
        <taxon>Bacillati</taxon>
        <taxon>Actinomycetota</taxon>
        <taxon>Actinomycetes</taxon>
        <taxon>Kitasatosporales</taxon>
        <taxon>Streptomycetaceae</taxon>
        <taxon>Streptomyces</taxon>
    </lineage>
</organism>
<dbReference type="CDD" id="cd01095">
    <property type="entry name" value="Nitrilotriacetate_monoxgenase"/>
    <property type="match status" value="1"/>
</dbReference>
<dbReference type="Pfam" id="PF00296">
    <property type="entry name" value="Bac_luciferase"/>
    <property type="match status" value="1"/>
</dbReference>
<dbReference type="Proteomes" id="UP001500034">
    <property type="component" value="Unassembled WGS sequence"/>
</dbReference>
<evidence type="ECO:0000313" key="7">
    <source>
        <dbReference type="EMBL" id="GAA3992785.1"/>
    </source>
</evidence>
<feature type="domain" description="Luciferase-like" evidence="6">
    <location>
        <begin position="28"/>
        <end position="392"/>
    </location>
</feature>
<dbReference type="InterPro" id="IPR036661">
    <property type="entry name" value="Luciferase-like_sf"/>
</dbReference>
<dbReference type="InterPro" id="IPR016215">
    <property type="entry name" value="NTA_MOA"/>
</dbReference>
<name>A0ABP7R6E0_9ACTN</name>
<dbReference type="SUPFAM" id="SSF51679">
    <property type="entry name" value="Bacterial luciferase-like"/>
    <property type="match status" value="1"/>
</dbReference>
<evidence type="ECO:0000256" key="4">
    <source>
        <dbReference type="ARBA" id="ARBA00023033"/>
    </source>
</evidence>
<accession>A0ABP7R6E0</accession>
<comment type="similarity">
    <text evidence="5">Belongs to the NtaA/SnaA/DszA monooxygenase family.</text>
</comment>
<evidence type="ECO:0000256" key="2">
    <source>
        <dbReference type="ARBA" id="ARBA00022643"/>
    </source>
</evidence>
<dbReference type="InterPro" id="IPR011251">
    <property type="entry name" value="Luciferase-like_dom"/>
</dbReference>
<dbReference type="PANTHER" id="PTHR30011:SF16">
    <property type="entry name" value="C2H2 FINGER DOMAIN TRANSCRIPTION FACTOR (EUROFUNG)-RELATED"/>
    <property type="match status" value="1"/>
</dbReference>
<dbReference type="PANTHER" id="PTHR30011">
    <property type="entry name" value="ALKANESULFONATE MONOOXYGENASE-RELATED"/>
    <property type="match status" value="1"/>
</dbReference>
<keyword evidence="4" id="KW-0503">Monooxygenase</keyword>
<evidence type="ECO:0000256" key="1">
    <source>
        <dbReference type="ARBA" id="ARBA00022630"/>
    </source>
</evidence>
<dbReference type="InterPro" id="IPR051260">
    <property type="entry name" value="Diverse_substr_monoxygenases"/>
</dbReference>